<evidence type="ECO:0000256" key="1">
    <source>
        <dbReference type="SAM" id="Phobius"/>
    </source>
</evidence>
<gene>
    <name evidence="2" type="ORF">SAMN05216474_2727</name>
</gene>
<dbReference type="OrthoDB" id="1467792at2"/>
<keyword evidence="3" id="KW-1185">Reference proteome</keyword>
<evidence type="ECO:0000313" key="2">
    <source>
        <dbReference type="EMBL" id="SFT85483.1"/>
    </source>
</evidence>
<protein>
    <submittedName>
        <fullName evidence="2">Uncharacterized protein</fullName>
    </submittedName>
</protein>
<organism evidence="2 3">
    <name type="scientific">Lishizhenia tianjinensis</name>
    <dbReference type="NCBI Taxonomy" id="477690"/>
    <lineage>
        <taxon>Bacteria</taxon>
        <taxon>Pseudomonadati</taxon>
        <taxon>Bacteroidota</taxon>
        <taxon>Flavobacteriia</taxon>
        <taxon>Flavobacteriales</taxon>
        <taxon>Crocinitomicaceae</taxon>
        <taxon>Lishizhenia</taxon>
    </lineage>
</organism>
<accession>A0A1I7BE52</accession>
<keyword evidence="1" id="KW-1133">Transmembrane helix</keyword>
<dbReference type="EMBL" id="FPAS01000005">
    <property type="protein sequence ID" value="SFT85483.1"/>
    <property type="molecule type" value="Genomic_DNA"/>
</dbReference>
<dbReference type="Proteomes" id="UP000236454">
    <property type="component" value="Unassembled WGS sequence"/>
</dbReference>
<keyword evidence="1" id="KW-0472">Membrane</keyword>
<dbReference type="STRING" id="477690.SAMN05216474_2727"/>
<proteinExistence type="predicted"/>
<dbReference type="RefSeq" id="WP_090251639.1">
    <property type="nucleotide sequence ID" value="NZ_FPAS01000005.1"/>
</dbReference>
<evidence type="ECO:0000313" key="3">
    <source>
        <dbReference type="Proteomes" id="UP000236454"/>
    </source>
</evidence>
<feature type="transmembrane region" description="Helical" evidence="1">
    <location>
        <begin position="24"/>
        <end position="43"/>
    </location>
</feature>
<sequence>MEIQELIQTRFSGAINNEAEYIEIIVQAIAVLVFGIVVWRGMAAVHNRKKAKRADNMFTRERYETKWRK</sequence>
<reference evidence="2 3" key="1">
    <citation type="submission" date="2016-10" db="EMBL/GenBank/DDBJ databases">
        <authorList>
            <person name="de Groot N.N."/>
        </authorList>
    </citation>
    <scope>NUCLEOTIDE SEQUENCE [LARGE SCALE GENOMIC DNA]</scope>
    <source>
        <strain evidence="2 3">CGMCC 1.7005</strain>
    </source>
</reference>
<name>A0A1I7BE52_9FLAO</name>
<dbReference type="AlphaFoldDB" id="A0A1I7BE52"/>
<keyword evidence="1" id="KW-0812">Transmembrane</keyword>